<feature type="transmembrane region" description="Helical" evidence="7">
    <location>
        <begin position="202"/>
        <end position="222"/>
    </location>
</feature>
<protein>
    <submittedName>
        <fullName evidence="8">Phosphatidylglycerol:prolipoprotein diacylglycerol transferase</fullName>
    </submittedName>
</protein>
<keyword evidence="4 7" id="KW-0812">Transmembrane</keyword>
<feature type="transmembrane region" description="Helical" evidence="7">
    <location>
        <begin position="21"/>
        <end position="40"/>
    </location>
</feature>
<dbReference type="PANTHER" id="PTHR30589:SF0">
    <property type="entry name" value="PHOSPHATIDYLGLYCEROL--PROLIPOPROTEIN DIACYLGLYCERYL TRANSFERASE"/>
    <property type="match status" value="1"/>
</dbReference>
<feature type="transmembrane region" description="Helical" evidence="7">
    <location>
        <begin position="93"/>
        <end position="111"/>
    </location>
</feature>
<evidence type="ECO:0000313" key="9">
    <source>
        <dbReference type="Proteomes" id="UP000222056"/>
    </source>
</evidence>
<organism evidence="8 9">
    <name type="scientific">Thermoleophilum album</name>
    <dbReference type="NCBI Taxonomy" id="29539"/>
    <lineage>
        <taxon>Bacteria</taxon>
        <taxon>Bacillati</taxon>
        <taxon>Actinomycetota</taxon>
        <taxon>Thermoleophilia</taxon>
        <taxon>Thermoleophilales</taxon>
        <taxon>Thermoleophilaceae</taxon>
        <taxon>Thermoleophilum</taxon>
    </lineage>
</organism>
<sequence length="265" mass="28357">MDIAVITIGIDPTIELGPITLAWHGIGIAAGIAVGAVFARRYASERDLDREALLSAVIVIALAGIVGARLFFLLENDPGALLRPADWFGTNGFAFYGGMIFGTAAAALFLWRTRLGLRYLDAIAAGFPIGMAVGRVGDVINGEHYGPPSDLPWAVRNTHPDADVPSTAMAYHSGGLYEVVLALVMFAVIWPLRHRFQKQLTLLWTVVGAYGLGRFVMFFYRADSEDAALGLNGAQWTSVALVGIAAVGIAWAKLRKRGSSASDRP</sequence>
<keyword evidence="5 7" id="KW-1133">Transmembrane helix</keyword>
<accession>A0A1H6FZN0</accession>
<evidence type="ECO:0000256" key="5">
    <source>
        <dbReference type="ARBA" id="ARBA00022989"/>
    </source>
</evidence>
<keyword evidence="3 8" id="KW-0808">Transferase</keyword>
<dbReference type="InterPro" id="IPR001640">
    <property type="entry name" value="Lgt"/>
</dbReference>
<dbReference type="RefSeq" id="WP_093119077.1">
    <property type="nucleotide sequence ID" value="NZ_FNWJ01000003.1"/>
</dbReference>
<feature type="transmembrane region" description="Helical" evidence="7">
    <location>
        <begin position="52"/>
        <end position="73"/>
    </location>
</feature>
<dbReference type="Pfam" id="PF01790">
    <property type="entry name" value="LGT"/>
    <property type="match status" value="1"/>
</dbReference>
<dbReference type="Proteomes" id="UP000222056">
    <property type="component" value="Unassembled WGS sequence"/>
</dbReference>
<feature type="transmembrane region" description="Helical" evidence="7">
    <location>
        <begin position="118"/>
        <end position="137"/>
    </location>
</feature>
<dbReference type="GO" id="GO:0005886">
    <property type="term" value="C:plasma membrane"/>
    <property type="evidence" value="ECO:0007669"/>
    <property type="project" value="InterPro"/>
</dbReference>
<gene>
    <name evidence="8" type="ORF">SAMN02745716_2131</name>
</gene>
<evidence type="ECO:0000256" key="6">
    <source>
        <dbReference type="ARBA" id="ARBA00023136"/>
    </source>
</evidence>
<keyword evidence="2" id="KW-1003">Cell membrane</keyword>
<proteinExistence type="inferred from homology"/>
<dbReference type="OrthoDB" id="871140at2"/>
<dbReference type="PANTHER" id="PTHR30589">
    <property type="entry name" value="PROLIPOPROTEIN DIACYLGLYCERYL TRANSFERASE"/>
    <property type="match status" value="1"/>
</dbReference>
<evidence type="ECO:0000313" key="8">
    <source>
        <dbReference type="EMBL" id="SEH16266.1"/>
    </source>
</evidence>
<dbReference type="GO" id="GO:0008961">
    <property type="term" value="F:phosphatidylglycerol-prolipoprotein diacylglyceryl transferase activity"/>
    <property type="evidence" value="ECO:0007669"/>
    <property type="project" value="InterPro"/>
</dbReference>
<dbReference type="GO" id="GO:0042158">
    <property type="term" value="P:lipoprotein biosynthetic process"/>
    <property type="evidence" value="ECO:0007669"/>
    <property type="project" value="InterPro"/>
</dbReference>
<evidence type="ECO:0000256" key="4">
    <source>
        <dbReference type="ARBA" id="ARBA00022692"/>
    </source>
</evidence>
<dbReference type="AlphaFoldDB" id="A0A1H6FZN0"/>
<keyword evidence="8" id="KW-0449">Lipoprotein</keyword>
<evidence type="ECO:0000256" key="7">
    <source>
        <dbReference type="SAM" id="Phobius"/>
    </source>
</evidence>
<name>A0A1H6FZN0_THEAL</name>
<dbReference type="EMBL" id="FNWJ01000003">
    <property type="protein sequence ID" value="SEH16266.1"/>
    <property type="molecule type" value="Genomic_DNA"/>
</dbReference>
<comment type="similarity">
    <text evidence="1">Belongs to the Lgt family.</text>
</comment>
<keyword evidence="9" id="KW-1185">Reference proteome</keyword>
<evidence type="ECO:0000256" key="2">
    <source>
        <dbReference type="ARBA" id="ARBA00022475"/>
    </source>
</evidence>
<evidence type="ECO:0000256" key="1">
    <source>
        <dbReference type="ARBA" id="ARBA00007150"/>
    </source>
</evidence>
<keyword evidence="6 7" id="KW-0472">Membrane</keyword>
<dbReference type="STRING" id="29539.SAMN02745716_2131"/>
<feature type="transmembrane region" description="Helical" evidence="7">
    <location>
        <begin position="234"/>
        <end position="254"/>
    </location>
</feature>
<evidence type="ECO:0000256" key="3">
    <source>
        <dbReference type="ARBA" id="ARBA00022679"/>
    </source>
</evidence>
<feature type="transmembrane region" description="Helical" evidence="7">
    <location>
        <begin position="169"/>
        <end position="190"/>
    </location>
</feature>
<reference evidence="9" key="1">
    <citation type="submission" date="2016-10" db="EMBL/GenBank/DDBJ databases">
        <authorList>
            <person name="Varghese N."/>
            <person name="Submissions S."/>
        </authorList>
    </citation>
    <scope>NUCLEOTIDE SEQUENCE [LARGE SCALE GENOMIC DNA]</scope>
    <source>
        <strain evidence="9">ATCC 35263</strain>
    </source>
</reference>